<evidence type="ECO:0000256" key="2">
    <source>
        <dbReference type="ARBA" id="ARBA00022679"/>
    </source>
</evidence>
<sequence length="348" mass="37585">MASLCCRNLLFRGSTVVHRSTRHLWSAASSSKSRYLEIDGMRLPFRKLKQSTDADLITLLDELVRPTRRKTGKAILEGRRLISDAIYAKVPLEAVLFTEMKHIQGLPLVPGDPALIHVHQTQLERWSSVKTAPGALAIIHVAEPGVLVDEASASNSMKIPFYAILDNVTDPTNLGSVVRVLAAAACGGILVTQGCCDAWCGAALRGGMGAHFRIPIKSHVDWNSIPSLLPPDSAVFLLESTAFDQIPLTGSVDESLVEERIVDGTELAQLSYNEPKYVAHSPVVLIIGGSVQQGLSVQARILAEEMGGLRLSIPIQPQSPVALHPVAAASIVAFEIRKQFLSDSRQAQ</sequence>
<dbReference type="WBParaSite" id="PSAMB.scaffold508size48791.g6635.t1">
    <property type="protein sequence ID" value="PSAMB.scaffold508size48791.g6635.t1"/>
    <property type="gene ID" value="PSAMB.scaffold508size48791.g6635"/>
</dbReference>
<protein>
    <submittedName>
        <fullName evidence="5">tRNA/rRNA methyltransferase SpoU type domain-containing protein</fullName>
    </submittedName>
</protein>
<evidence type="ECO:0000259" key="3">
    <source>
        <dbReference type="Pfam" id="PF00588"/>
    </source>
</evidence>
<dbReference type="GO" id="GO:0006396">
    <property type="term" value="P:RNA processing"/>
    <property type="evidence" value="ECO:0007669"/>
    <property type="project" value="InterPro"/>
</dbReference>
<dbReference type="PANTHER" id="PTHR43191">
    <property type="entry name" value="RRNA METHYLTRANSFERASE 3"/>
    <property type="match status" value="1"/>
</dbReference>
<keyword evidence="1" id="KW-0489">Methyltransferase</keyword>
<evidence type="ECO:0000313" key="4">
    <source>
        <dbReference type="Proteomes" id="UP000887566"/>
    </source>
</evidence>
<accession>A0A914WR27</accession>
<evidence type="ECO:0000313" key="5">
    <source>
        <dbReference type="WBParaSite" id="PSAMB.scaffold508size48791.g6635.t1"/>
    </source>
</evidence>
<keyword evidence="4" id="KW-1185">Reference proteome</keyword>
<dbReference type="SUPFAM" id="SSF75217">
    <property type="entry name" value="alpha/beta knot"/>
    <property type="match status" value="1"/>
</dbReference>
<name>A0A914WR27_9BILA</name>
<feature type="domain" description="tRNA/rRNA methyltransferase SpoU type" evidence="3">
    <location>
        <begin position="161"/>
        <end position="232"/>
    </location>
</feature>
<dbReference type="InterPro" id="IPR001537">
    <property type="entry name" value="SpoU_MeTrfase"/>
</dbReference>
<dbReference type="Gene3D" id="3.30.1330.30">
    <property type="match status" value="1"/>
</dbReference>
<dbReference type="GO" id="GO:0008173">
    <property type="term" value="F:RNA methyltransferase activity"/>
    <property type="evidence" value="ECO:0007669"/>
    <property type="project" value="InterPro"/>
</dbReference>
<dbReference type="PANTHER" id="PTHR43191:SF2">
    <property type="entry name" value="RRNA METHYLTRANSFERASE 3, MITOCHONDRIAL"/>
    <property type="match status" value="1"/>
</dbReference>
<proteinExistence type="predicted"/>
<dbReference type="GO" id="GO:0003723">
    <property type="term" value="F:RNA binding"/>
    <property type="evidence" value="ECO:0007669"/>
    <property type="project" value="InterPro"/>
</dbReference>
<dbReference type="InterPro" id="IPR029026">
    <property type="entry name" value="tRNA_m1G_MTases_N"/>
</dbReference>
<keyword evidence="2" id="KW-0808">Transferase</keyword>
<dbReference type="Proteomes" id="UP000887566">
    <property type="component" value="Unplaced"/>
</dbReference>
<evidence type="ECO:0000256" key="1">
    <source>
        <dbReference type="ARBA" id="ARBA00022603"/>
    </source>
</evidence>
<dbReference type="GO" id="GO:0032259">
    <property type="term" value="P:methylation"/>
    <property type="evidence" value="ECO:0007669"/>
    <property type="project" value="UniProtKB-KW"/>
</dbReference>
<reference evidence="5" key="1">
    <citation type="submission" date="2022-11" db="UniProtKB">
        <authorList>
            <consortium name="WormBaseParasite"/>
        </authorList>
    </citation>
    <scope>IDENTIFICATION</scope>
</reference>
<dbReference type="Pfam" id="PF00588">
    <property type="entry name" value="SpoU_methylase"/>
    <property type="match status" value="1"/>
</dbReference>
<dbReference type="AlphaFoldDB" id="A0A914WR27"/>
<dbReference type="Gene3D" id="3.40.1280.10">
    <property type="match status" value="1"/>
</dbReference>
<dbReference type="InterPro" id="IPR029064">
    <property type="entry name" value="Ribosomal_eL30-like_sf"/>
</dbReference>
<dbReference type="InterPro" id="IPR029028">
    <property type="entry name" value="Alpha/beta_knot_MTases"/>
</dbReference>
<organism evidence="4 5">
    <name type="scientific">Plectus sambesii</name>
    <dbReference type="NCBI Taxonomy" id="2011161"/>
    <lineage>
        <taxon>Eukaryota</taxon>
        <taxon>Metazoa</taxon>
        <taxon>Ecdysozoa</taxon>
        <taxon>Nematoda</taxon>
        <taxon>Chromadorea</taxon>
        <taxon>Plectida</taxon>
        <taxon>Plectina</taxon>
        <taxon>Plectoidea</taxon>
        <taxon>Plectidae</taxon>
        <taxon>Plectus</taxon>
    </lineage>
</organism>
<dbReference type="SUPFAM" id="SSF55315">
    <property type="entry name" value="L30e-like"/>
    <property type="match status" value="1"/>
</dbReference>
<dbReference type="InterPro" id="IPR051259">
    <property type="entry name" value="rRNA_Methyltransferase"/>
</dbReference>